<dbReference type="AlphaFoldDB" id="A0ABC9XFH4"/>
<proteinExistence type="predicted"/>
<reference evidence="2 3" key="1">
    <citation type="submission" date="2024-06" db="EMBL/GenBank/DDBJ databases">
        <title>The draft genome of Grus japonensis, version 3.</title>
        <authorList>
            <person name="Nabeshima K."/>
            <person name="Suzuki S."/>
            <person name="Onuma M."/>
        </authorList>
    </citation>
    <scope>NUCLEOTIDE SEQUENCE [LARGE SCALE GENOMIC DNA]</scope>
    <source>
        <strain evidence="2 3">451A</strain>
    </source>
</reference>
<evidence type="ECO:0000313" key="2">
    <source>
        <dbReference type="EMBL" id="GAB0195447.1"/>
    </source>
</evidence>
<organism evidence="2 3">
    <name type="scientific">Grus japonensis</name>
    <name type="common">Japanese crane</name>
    <name type="synonym">Red-crowned crane</name>
    <dbReference type="NCBI Taxonomy" id="30415"/>
    <lineage>
        <taxon>Eukaryota</taxon>
        <taxon>Metazoa</taxon>
        <taxon>Chordata</taxon>
        <taxon>Craniata</taxon>
        <taxon>Vertebrata</taxon>
        <taxon>Euteleostomi</taxon>
        <taxon>Archelosauria</taxon>
        <taxon>Archosauria</taxon>
        <taxon>Dinosauria</taxon>
        <taxon>Saurischia</taxon>
        <taxon>Theropoda</taxon>
        <taxon>Coelurosauria</taxon>
        <taxon>Aves</taxon>
        <taxon>Neognathae</taxon>
        <taxon>Neoaves</taxon>
        <taxon>Gruiformes</taxon>
        <taxon>Gruidae</taxon>
        <taxon>Grus</taxon>
    </lineage>
</organism>
<comment type="caution">
    <text evidence="2">The sequence shown here is derived from an EMBL/GenBank/DDBJ whole genome shotgun (WGS) entry which is preliminary data.</text>
</comment>
<feature type="region of interest" description="Disordered" evidence="1">
    <location>
        <begin position="1"/>
        <end position="23"/>
    </location>
</feature>
<sequence>MTVSMTALPGQHGDKGCHPGSSTQLASDAEVILCPGVRQMSRASQDTPPVCLSDIATWRQVISLMKLCKHHVFLCGKKWRWPGATGHTELMTDLKKCQHCNRKSSKQQECRSQGDGSHSKYSFQALEGRNKLFGFDVTDGVICLCWVSTYSESR</sequence>
<evidence type="ECO:0000313" key="3">
    <source>
        <dbReference type="Proteomes" id="UP001623348"/>
    </source>
</evidence>
<dbReference type="Proteomes" id="UP001623348">
    <property type="component" value="Unassembled WGS sequence"/>
</dbReference>
<name>A0ABC9XFH4_GRUJA</name>
<dbReference type="EMBL" id="BAAFJT010000013">
    <property type="protein sequence ID" value="GAB0195447.1"/>
    <property type="molecule type" value="Genomic_DNA"/>
</dbReference>
<gene>
    <name evidence="2" type="ORF">GRJ2_002010000</name>
</gene>
<protein>
    <submittedName>
        <fullName evidence="2">Uncharacterized protein</fullName>
    </submittedName>
</protein>
<keyword evidence="3" id="KW-1185">Reference proteome</keyword>
<evidence type="ECO:0000256" key="1">
    <source>
        <dbReference type="SAM" id="MobiDB-lite"/>
    </source>
</evidence>
<accession>A0ABC9XFH4</accession>